<evidence type="ECO:0000313" key="3">
    <source>
        <dbReference type="Proteomes" id="UP000747399"/>
    </source>
</evidence>
<dbReference type="AlphaFoldDB" id="A0A8J4BGL9"/>
<evidence type="ECO:0000313" key="2">
    <source>
        <dbReference type="EMBL" id="GIL61204.1"/>
    </source>
</evidence>
<evidence type="ECO:0000256" key="1">
    <source>
        <dbReference type="SAM" id="MobiDB-lite"/>
    </source>
</evidence>
<feature type="compositionally biased region" description="Low complexity" evidence="1">
    <location>
        <begin position="306"/>
        <end position="324"/>
    </location>
</feature>
<feature type="region of interest" description="Disordered" evidence="1">
    <location>
        <begin position="591"/>
        <end position="612"/>
    </location>
</feature>
<feature type="compositionally biased region" description="Low complexity" evidence="1">
    <location>
        <begin position="970"/>
        <end position="985"/>
    </location>
</feature>
<dbReference type="Proteomes" id="UP000747399">
    <property type="component" value="Unassembled WGS sequence"/>
</dbReference>
<feature type="compositionally biased region" description="Low complexity" evidence="1">
    <location>
        <begin position="833"/>
        <end position="845"/>
    </location>
</feature>
<keyword evidence="3" id="KW-1185">Reference proteome</keyword>
<reference evidence="2" key="1">
    <citation type="journal article" date="2021" name="Proc. Natl. Acad. Sci. U.S.A.">
        <title>Three genomes in the algal genus Volvox reveal the fate of a haploid sex-determining region after a transition to homothallism.</title>
        <authorList>
            <person name="Yamamoto K."/>
            <person name="Hamaji T."/>
            <person name="Kawai-Toyooka H."/>
            <person name="Matsuzaki R."/>
            <person name="Takahashi F."/>
            <person name="Nishimura Y."/>
            <person name="Kawachi M."/>
            <person name="Noguchi H."/>
            <person name="Minakuchi Y."/>
            <person name="Umen J.G."/>
            <person name="Toyoda A."/>
            <person name="Nozaki H."/>
        </authorList>
    </citation>
    <scope>NUCLEOTIDE SEQUENCE</scope>
    <source>
        <strain evidence="2">NIES-3780</strain>
    </source>
</reference>
<feature type="region of interest" description="Disordered" evidence="1">
    <location>
        <begin position="306"/>
        <end position="370"/>
    </location>
</feature>
<feature type="compositionally biased region" description="Basic residues" evidence="1">
    <location>
        <begin position="938"/>
        <end position="948"/>
    </location>
</feature>
<feature type="region of interest" description="Disordered" evidence="1">
    <location>
        <begin position="732"/>
        <end position="920"/>
    </location>
</feature>
<sequence>MVLDMAAVQGLLFDEHPRQNPDDILRQARISHNSSVAALHIATSVKAVQPSLTRIQYDLGSNLPYDYVSKASNQISKAMPKTITVKEKPRFGSVMAALPAAAASTSTDSTACVAASASSAPSAAATEVTSCSGYCGDGSGDGPHRVTTLRFAADRDAVSSITHGEISDDDAAVDHVVDDVVDDEAPSADVDIANYDRNGDMKAAAVAAAPRIGFPSTRRPSMTSQPDMQPALAAASARIHPCRMSMTDIPGALLYSSRPLLLTAGSEGGFLNPNMDPLLGGSSSRRASRSCTGADPRDVLQAFTSAAAASQGGEESSGIGSQAQYSCSGGMGPPAAHPPWSAFAHSLPPEDIAVGPRDETRPSPGEWVLGRGRGVSSRAFAARHSATSGLWRPFPVPTASNYGDVGSYATGAISAEEGMCDMADISAVSTDVVNGFHGEDVAAATGHVGPAQPALQQRRSNQHLLRPNAGSQMPPVEGPSSSGSTGYGATIARSTPTPPPLQCFPTALPGQLLGQSSSHDGPNSAPPGSPFSGRCNGMHAYGAAACYSFDAGSVLQHIQDSAPASASASMSVSALLPRMSAARARQASLSPLVPSGYPAGSSDASPSERPLGPAAGVAALFETVAPGPPESFASPPRASAMGGTSSAWANLCGRSTSGAESVSPQGPVVNAGVSAHSDGGLVLPRPADPTADVAGTIRDAALGGSGPVALKLGVTNSDADLYEDASPFVVIGEQQQQQQQPPRASACKSRPLSSLLQNSMGSGGGGGSSPGAQVMPAPSPGLKPTPLVAEDRQLPSRPRSQSHGTRSLFPPPALQAPPSPHHRGQYNCSGGHSPSSPLSPVQQQQNVFAKRTPSQVQLQQQAWRRADGKQTHPSMQPPAPSTVDGDNQWASSHGSPAFTASSVSGAGDPSGSGGRQRFSQLGLGAGLGLSVGTTPKQHSYHSHTHRSSHNVILPLAVPGPALETPSPTSSVATSRADAPAAPRPSCGSFGGAGERRGLLPGRGYASLEITPEEHRNIMARMKAALSFLHREG</sequence>
<protein>
    <submittedName>
        <fullName evidence="2">Uncharacterized protein</fullName>
    </submittedName>
</protein>
<feature type="compositionally biased region" description="Polar residues" evidence="1">
    <location>
        <begin position="852"/>
        <end position="862"/>
    </location>
</feature>
<feature type="region of interest" description="Disordered" evidence="1">
    <location>
        <begin position="957"/>
        <end position="997"/>
    </location>
</feature>
<feature type="compositionally biased region" description="Pro residues" evidence="1">
    <location>
        <begin position="809"/>
        <end position="819"/>
    </location>
</feature>
<accession>A0A8J4BGL9</accession>
<proteinExistence type="predicted"/>
<organism evidence="2 3">
    <name type="scientific">Volvox africanus</name>
    <dbReference type="NCBI Taxonomy" id="51714"/>
    <lineage>
        <taxon>Eukaryota</taxon>
        <taxon>Viridiplantae</taxon>
        <taxon>Chlorophyta</taxon>
        <taxon>core chlorophytes</taxon>
        <taxon>Chlorophyceae</taxon>
        <taxon>CS clade</taxon>
        <taxon>Chlamydomonadales</taxon>
        <taxon>Volvocaceae</taxon>
        <taxon>Volvox</taxon>
    </lineage>
</organism>
<feature type="region of interest" description="Disordered" evidence="1">
    <location>
        <begin position="465"/>
        <end position="531"/>
    </location>
</feature>
<comment type="caution">
    <text evidence="2">The sequence shown here is derived from an EMBL/GenBank/DDBJ whole genome shotgun (WGS) entry which is preliminary data.</text>
</comment>
<feature type="compositionally biased region" description="Polar residues" evidence="1">
    <location>
        <begin position="884"/>
        <end position="904"/>
    </location>
</feature>
<name>A0A8J4BGL9_9CHLO</name>
<dbReference type="EMBL" id="BNCO01000044">
    <property type="protein sequence ID" value="GIL61204.1"/>
    <property type="molecule type" value="Genomic_DNA"/>
</dbReference>
<gene>
    <name evidence="2" type="ORF">Vafri_15602</name>
</gene>
<feature type="region of interest" description="Disordered" evidence="1">
    <location>
        <begin position="929"/>
        <end position="948"/>
    </location>
</feature>